<gene>
    <name evidence="2" type="ORF">AsAng_0032210</name>
</gene>
<proteinExistence type="predicted"/>
<feature type="domain" description="Lipid/polyisoprenoid-binding YceI-like" evidence="1">
    <location>
        <begin position="20"/>
        <end position="173"/>
    </location>
</feature>
<organism evidence="2 3">
    <name type="scientific">Aureispira anguillae</name>
    <dbReference type="NCBI Taxonomy" id="2864201"/>
    <lineage>
        <taxon>Bacteria</taxon>
        <taxon>Pseudomonadati</taxon>
        <taxon>Bacteroidota</taxon>
        <taxon>Saprospiria</taxon>
        <taxon>Saprospirales</taxon>
        <taxon>Saprospiraceae</taxon>
        <taxon>Aureispira</taxon>
    </lineage>
</organism>
<name>A0A915YGE9_9BACT</name>
<evidence type="ECO:0000313" key="2">
    <source>
        <dbReference type="EMBL" id="BDS12498.1"/>
    </source>
</evidence>
<dbReference type="EMBL" id="AP026867">
    <property type="protein sequence ID" value="BDS12498.1"/>
    <property type="molecule type" value="Genomic_DNA"/>
</dbReference>
<dbReference type="PANTHER" id="PTHR34406:SF1">
    <property type="entry name" value="PROTEIN YCEI"/>
    <property type="match status" value="1"/>
</dbReference>
<dbReference type="PANTHER" id="PTHR34406">
    <property type="entry name" value="PROTEIN YCEI"/>
    <property type="match status" value="1"/>
</dbReference>
<dbReference type="AlphaFoldDB" id="A0A915YGE9"/>
<dbReference type="SUPFAM" id="SSF101874">
    <property type="entry name" value="YceI-like"/>
    <property type="match status" value="1"/>
</dbReference>
<dbReference type="Gene3D" id="2.40.128.110">
    <property type="entry name" value="Lipid/polyisoprenoid-binding, YceI-like"/>
    <property type="match status" value="1"/>
</dbReference>
<evidence type="ECO:0000259" key="1">
    <source>
        <dbReference type="SMART" id="SM00867"/>
    </source>
</evidence>
<evidence type="ECO:0000313" key="3">
    <source>
        <dbReference type="Proteomes" id="UP001060919"/>
    </source>
</evidence>
<dbReference type="Pfam" id="PF04264">
    <property type="entry name" value="YceI"/>
    <property type="match status" value="1"/>
</dbReference>
<protein>
    <submittedName>
        <fullName evidence="2">YceI family protein</fullName>
    </submittedName>
</protein>
<sequence length="178" mass="19556">MMKQIVILIVGLVLSQVAFAQKINSQKSKIEFEVNNMGKVVNGTILNLKGLVNFDKNNLGASGFNATVAPSTIRTGSRGRDKHLQKNDFFGVAVFPEIKMVGKSLKKTETGYEALATLTIRDISKEVMIPFSVIEGKEQLTLTGNFSLKRKDYQLGEKVGKDSIGLEVTVQIYCVVDL</sequence>
<dbReference type="KEGG" id="aup:AsAng_0032210"/>
<keyword evidence="3" id="KW-1185">Reference proteome</keyword>
<reference evidence="2" key="1">
    <citation type="submission" date="2022-09" db="EMBL/GenBank/DDBJ databases">
        <title>Aureispira anguillicida sp. nov., isolated from Leptocephalus of Japanese eel Anguilla japonica.</title>
        <authorList>
            <person name="Yuasa K."/>
            <person name="Mekata T."/>
            <person name="Ikunari K."/>
        </authorList>
    </citation>
    <scope>NUCLEOTIDE SEQUENCE</scope>
    <source>
        <strain evidence="2">EL160426</strain>
    </source>
</reference>
<dbReference type="InterPro" id="IPR036761">
    <property type="entry name" value="TTHA0802/YceI-like_sf"/>
</dbReference>
<accession>A0A915YGE9</accession>
<dbReference type="InterPro" id="IPR007372">
    <property type="entry name" value="Lipid/polyisoprenoid-bd_YceI"/>
</dbReference>
<dbReference type="Proteomes" id="UP001060919">
    <property type="component" value="Chromosome"/>
</dbReference>
<dbReference type="RefSeq" id="WP_264793564.1">
    <property type="nucleotide sequence ID" value="NZ_AP026867.1"/>
</dbReference>
<dbReference type="SMART" id="SM00867">
    <property type="entry name" value="YceI"/>
    <property type="match status" value="1"/>
</dbReference>